<keyword evidence="3" id="KW-0677">Repeat</keyword>
<dbReference type="GO" id="GO:0000978">
    <property type="term" value="F:RNA polymerase II cis-regulatory region sequence-specific DNA binding"/>
    <property type="evidence" value="ECO:0007669"/>
    <property type="project" value="TreeGrafter"/>
</dbReference>
<dbReference type="EMBL" id="JAAWVO010060560">
    <property type="protein sequence ID" value="MBN3322629.1"/>
    <property type="molecule type" value="Genomic_DNA"/>
</dbReference>
<gene>
    <name evidence="8" type="primary">Znf180_4</name>
    <name evidence="8" type="ORF">GTO95_0017105</name>
</gene>
<keyword evidence="4 6" id="KW-0863">Zinc-finger</keyword>
<dbReference type="SUPFAM" id="SSF57667">
    <property type="entry name" value="beta-beta-alpha zinc fingers"/>
    <property type="match status" value="1"/>
</dbReference>
<dbReference type="SMART" id="SM00355">
    <property type="entry name" value="ZnF_C2H2"/>
    <property type="match status" value="1"/>
</dbReference>
<protein>
    <submittedName>
        <fullName evidence="8">ZN180 protein</fullName>
    </submittedName>
</protein>
<dbReference type="Gene3D" id="3.30.160.60">
    <property type="entry name" value="Classic Zinc Finger"/>
    <property type="match status" value="2"/>
</dbReference>
<sequence length="492" mass="56396">MSDSEEKFLDKLRSISHILVRRAVFKISQCVEDSFGSEMAQLKKENESLKWRLQLWEKETGVGDDQGQTAEIKEEMDTKLEQSDSEALPDAGERALLEQQQSEEEWGSSLLQETELTAAEGKLSEQQTERRQTVEDLDSGDMMKMEPESKTPALLIFTEKINNLYTKNIAEHCNELDCVSVQELKEELGELNLTDQDMEPHLMQETEFTAAEGKEKLSEQHTESRHSFEGQDSVHMMKTEPESEIHGPLVSEDFTEKINLNSHQDSSEHQSSKLKSHQCTHKGERAFICSQCGRSFNRSDHLKTHQLIHTGEKPFRCGQKRIKRLVFPKFLKTSEESDDALSGLERAKSQCTSGKGLSYNSFMNLLKVYNQYMEGVDLSDALIKYYNLAHKAKKWYKTLFFHFIDIAVVNSFLLHKEMAGLQSSWALTHTAFREELCRQLASMGKVLDPSRKSTTGHRVCALCVEKKVKTPWRCKKSNASLYLIVDRNCFKE</sequence>
<evidence type="ECO:0000256" key="4">
    <source>
        <dbReference type="ARBA" id="ARBA00022771"/>
    </source>
</evidence>
<dbReference type="AlphaFoldDB" id="A0A8J7P2B5"/>
<reference evidence="8" key="1">
    <citation type="journal article" date="2021" name="Cell">
        <title>Tracing the genetic footprints of vertebrate landing in non-teleost ray-finned fishes.</title>
        <authorList>
            <person name="Bi X."/>
            <person name="Wang K."/>
            <person name="Yang L."/>
            <person name="Pan H."/>
            <person name="Jiang H."/>
            <person name="Wei Q."/>
            <person name="Fang M."/>
            <person name="Yu H."/>
            <person name="Zhu C."/>
            <person name="Cai Y."/>
            <person name="He Y."/>
            <person name="Gan X."/>
            <person name="Zeng H."/>
            <person name="Yu D."/>
            <person name="Zhu Y."/>
            <person name="Jiang H."/>
            <person name="Qiu Q."/>
            <person name="Yang H."/>
            <person name="Zhang Y.E."/>
            <person name="Wang W."/>
            <person name="Zhu M."/>
            <person name="He S."/>
            <person name="Zhang G."/>
        </authorList>
    </citation>
    <scope>NUCLEOTIDE SEQUENCE</scope>
    <source>
        <strain evidence="8">Allg_001</strain>
    </source>
</reference>
<accession>A0A8J7P2B5</accession>
<evidence type="ECO:0000256" key="1">
    <source>
        <dbReference type="ARBA" id="ARBA00006991"/>
    </source>
</evidence>
<dbReference type="InterPro" id="IPR036236">
    <property type="entry name" value="Znf_C2H2_sf"/>
</dbReference>
<feature type="non-terminal residue" evidence="8">
    <location>
        <position position="492"/>
    </location>
</feature>
<dbReference type="GO" id="GO:0000981">
    <property type="term" value="F:DNA-binding transcription factor activity, RNA polymerase II-specific"/>
    <property type="evidence" value="ECO:0007669"/>
    <property type="project" value="TreeGrafter"/>
</dbReference>
<dbReference type="PANTHER" id="PTHR24384">
    <property type="entry name" value="FINGER PUTATIVE TRANSCRIPTION FACTOR FAMILY-RELATED"/>
    <property type="match status" value="1"/>
</dbReference>
<evidence type="ECO:0000256" key="3">
    <source>
        <dbReference type="ARBA" id="ARBA00022737"/>
    </source>
</evidence>
<dbReference type="InterPro" id="IPR050752">
    <property type="entry name" value="C2H2-ZF_domain"/>
</dbReference>
<evidence type="ECO:0000256" key="6">
    <source>
        <dbReference type="PROSITE-ProRule" id="PRU00042"/>
    </source>
</evidence>
<evidence type="ECO:0000313" key="8">
    <source>
        <dbReference type="EMBL" id="MBN3322629.1"/>
    </source>
</evidence>
<keyword evidence="5" id="KW-0862">Zinc</keyword>
<name>A0A8J7P2B5_ATRSP</name>
<dbReference type="FunFam" id="3.30.160.60:FF:001927">
    <property type="entry name" value="Zinc finger protein 1184"/>
    <property type="match status" value="1"/>
</dbReference>
<dbReference type="InterPro" id="IPR013087">
    <property type="entry name" value="Znf_C2H2_type"/>
</dbReference>
<dbReference type="InterPro" id="IPR029526">
    <property type="entry name" value="PGBD"/>
</dbReference>
<evidence type="ECO:0000259" key="7">
    <source>
        <dbReference type="PROSITE" id="PS50157"/>
    </source>
</evidence>
<dbReference type="GO" id="GO:0008270">
    <property type="term" value="F:zinc ion binding"/>
    <property type="evidence" value="ECO:0007669"/>
    <property type="project" value="UniProtKB-KW"/>
</dbReference>
<feature type="non-terminal residue" evidence="8">
    <location>
        <position position="1"/>
    </location>
</feature>
<evidence type="ECO:0000256" key="2">
    <source>
        <dbReference type="ARBA" id="ARBA00022723"/>
    </source>
</evidence>
<comment type="similarity">
    <text evidence="1">Belongs to the krueppel C2H2-type zinc-finger protein family.</text>
</comment>
<feature type="domain" description="C2H2-type" evidence="7">
    <location>
        <begin position="287"/>
        <end position="314"/>
    </location>
</feature>
<comment type="caution">
    <text evidence="8">The sequence shown here is derived from an EMBL/GenBank/DDBJ whole genome shotgun (WGS) entry which is preliminary data.</text>
</comment>
<organism evidence="8 9">
    <name type="scientific">Atractosteus spatula</name>
    <name type="common">Alligator gar</name>
    <name type="synonym">Lepisosteus spatula</name>
    <dbReference type="NCBI Taxonomy" id="7917"/>
    <lineage>
        <taxon>Eukaryota</taxon>
        <taxon>Metazoa</taxon>
        <taxon>Chordata</taxon>
        <taxon>Craniata</taxon>
        <taxon>Vertebrata</taxon>
        <taxon>Euteleostomi</taxon>
        <taxon>Actinopterygii</taxon>
        <taxon>Neopterygii</taxon>
        <taxon>Holostei</taxon>
        <taxon>Semionotiformes</taxon>
        <taxon>Lepisosteidae</taxon>
        <taxon>Atractosteus</taxon>
    </lineage>
</organism>
<dbReference type="PROSITE" id="PS00028">
    <property type="entry name" value="ZINC_FINGER_C2H2_1"/>
    <property type="match status" value="1"/>
</dbReference>
<keyword evidence="2" id="KW-0479">Metal-binding</keyword>
<dbReference type="PANTHER" id="PTHR24384:SF218">
    <property type="entry name" value="ZINC FINGER PROTEIN 502"/>
    <property type="match status" value="1"/>
</dbReference>
<dbReference type="PROSITE" id="PS50157">
    <property type="entry name" value="ZINC_FINGER_C2H2_2"/>
    <property type="match status" value="1"/>
</dbReference>
<evidence type="ECO:0000313" key="9">
    <source>
        <dbReference type="Proteomes" id="UP000736164"/>
    </source>
</evidence>
<dbReference type="Pfam" id="PF13843">
    <property type="entry name" value="DDE_Tnp_1_7"/>
    <property type="match status" value="1"/>
</dbReference>
<evidence type="ECO:0000256" key="5">
    <source>
        <dbReference type="ARBA" id="ARBA00022833"/>
    </source>
</evidence>
<proteinExistence type="inferred from homology"/>
<keyword evidence="9" id="KW-1185">Reference proteome</keyword>
<dbReference type="Proteomes" id="UP000736164">
    <property type="component" value="Unassembled WGS sequence"/>
</dbReference>